<feature type="compositionally biased region" description="Gly residues" evidence="1">
    <location>
        <begin position="11"/>
        <end position="29"/>
    </location>
</feature>
<accession>A0AA97KQT0</accession>
<dbReference type="RefSeq" id="XP_054859736.1">
    <property type="nucleotide sequence ID" value="XM_055003761.1"/>
</dbReference>
<feature type="region of interest" description="Disordered" evidence="1">
    <location>
        <begin position="254"/>
        <end position="286"/>
    </location>
</feature>
<dbReference type="GeneID" id="129346409"/>
<evidence type="ECO:0000313" key="3">
    <source>
        <dbReference type="RefSeq" id="XP_054859736.1"/>
    </source>
</evidence>
<feature type="compositionally biased region" description="Basic residues" evidence="1">
    <location>
        <begin position="165"/>
        <end position="174"/>
    </location>
</feature>
<feature type="compositionally biased region" description="Low complexity" evidence="1">
    <location>
        <begin position="86"/>
        <end position="100"/>
    </location>
</feature>
<gene>
    <name evidence="3" type="primary">LOC129346409</name>
</gene>
<dbReference type="KEGG" id="emc:129346409"/>
<keyword evidence="2" id="KW-1185">Reference proteome</keyword>
<organism evidence="2 3">
    <name type="scientific">Eublepharis macularius</name>
    <name type="common">Leopard gecko</name>
    <name type="synonym">Cyrtodactylus macularius</name>
    <dbReference type="NCBI Taxonomy" id="481883"/>
    <lineage>
        <taxon>Eukaryota</taxon>
        <taxon>Metazoa</taxon>
        <taxon>Chordata</taxon>
        <taxon>Craniata</taxon>
        <taxon>Vertebrata</taxon>
        <taxon>Euteleostomi</taxon>
        <taxon>Lepidosauria</taxon>
        <taxon>Squamata</taxon>
        <taxon>Bifurcata</taxon>
        <taxon>Gekkota</taxon>
        <taxon>Eublepharidae</taxon>
        <taxon>Eublepharinae</taxon>
        <taxon>Eublepharis</taxon>
    </lineage>
</organism>
<proteinExistence type="predicted"/>
<reference evidence="3" key="1">
    <citation type="submission" date="2025-08" db="UniProtKB">
        <authorList>
            <consortium name="RefSeq"/>
        </authorList>
    </citation>
    <scope>IDENTIFICATION</scope>
    <source>
        <tissue evidence="3">Blood</tissue>
    </source>
</reference>
<feature type="region of interest" description="Disordered" evidence="1">
    <location>
        <begin position="1"/>
        <end position="100"/>
    </location>
</feature>
<feature type="compositionally biased region" description="Polar residues" evidence="1">
    <location>
        <begin position="274"/>
        <end position="286"/>
    </location>
</feature>
<evidence type="ECO:0000313" key="2">
    <source>
        <dbReference type="Proteomes" id="UP001190640"/>
    </source>
</evidence>
<feature type="region of interest" description="Disordered" evidence="1">
    <location>
        <begin position="141"/>
        <end position="242"/>
    </location>
</feature>
<name>A0AA97KQT0_EUBMA</name>
<evidence type="ECO:0000256" key="1">
    <source>
        <dbReference type="SAM" id="MobiDB-lite"/>
    </source>
</evidence>
<feature type="compositionally biased region" description="Basic and acidic residues" evidence="1">
    <location>
        <begin position="1"/>
        <end position="10"/>
    </location>
</feature>
<dbReference type="AlphaFoldDB" id="A0AA97KQT0"/>
<protein>
    <submittedName>
        <fullName evidence="3">Hypermethylated in cancer 1 protein-like</fullName>
    </submittedName>
</protein>
<sequence length="315" mass="32177">MASRGERGGCWDRGGGPGWGGGGGGGGRGPPRAPTAAGWSRFLRRGAGKAAPPPGTAAVPRALCQAQLHHRAPVGGDPPGRFLKQAGAAASRRRGAGSAAAPVACALGRLPPLAVSPPTWGAVRPPPRNFPGLLRLRLGHARARGGPGAGGAAAGNAAPPPARTGSRRRRRRLAPRTEPVAAPLRRDLGRLFPPEEEEEEGGSCVPLAPAPLDGQPKETWPGQARPARSGPGTAPASDPQVSIPSKHLLINLGIDAGYPNSPPHNEDCGMSMQEGLSSAPPTLNTTQPIRTLAGYLKGLYTVSKSRKIPLDASGR</sequence>
<dbReference type="Proteomes" id="UP001190640">
    <property type="component" value="Chromosome 19"/>
</dbReference>